<reference evidence="2" key="1">
    <citation type="submission" date="2022-10" db="EMBL/GenBank/DDBJ databases">
        <title>The WGS of Solirubrobacter phytolaccae KCTC 29190.</title>
        <authorList>
            <person name="Jiang Z."/>
        </authorList>
    </citation>
    <scope>NUCLEOTIDE SEQUENCE</scope>
    <source>
        <strain evidence="2">KCTC 29190</strain>
    </source>
</reference>
<feature type="region of interest" description="Disordered" evidence="1">
    <location>
        <begin position="64"/>
        <end position="83"/>
    </location>
</feature>
<evidence type="ECO:0000313" key="3">
    <source>
        <dbReference type="Proteomes" id="UP001147653"/>
    </source>
</evidence>
<dbReference type="Proteomes" id="UP001147653">
    <property type="component" value="Unassembled WGS sequence"/>
</dbReference>
<comment type="caution">
    <text evidence="2">The sequence shown here is derived from an EMBL/GenBank/DDBJ whole genome shotgun (WGS) entry which is preliminary data.</text>
</comment>
<evidence type="ECO:0000256" key="1">
    <source>
        <dbReference type="SAM" id="MobiDB-lite"/>
    </source>
</evidence>
<dbReference type="RefSeq" id="WP_270027051.1">
    <property type="nucleotide sequence ID" value="NZ_JAPDDP010000039.1"/>
</dbReference>
<dbReference type="InterPro" id="IPR019933">
    <property type="entry name" value="DivIVA_domain"/>
</dbReference>
<dbReference type="Gene3D" id="6.10.250.660">
    <property type="match status" value="1"/>
</dbReference>
<name>A0A9X3SCL5_9ACTN</name>
<sequence>MDRDLIQRRDFPTGRRGYDPAAVDEHLRQVADAFAANSHPPAPTLASSTSEQVREILEAAERSVSQVRESAQREASDHVAQVQDATSGMLSKLDELESELGRLLSSLRASGERLSQGLEQLQADVAGASPPAANGAAPSSPAADAPSSPPAESAPAPVSSLPNDEAGARLIALNMALGGSPREETAAYLAEHFELADPEALLDDVYARAGR</sequence>
<protein>
    <submittedName>
        <fullName evidence="2">DivIVA domain-containing protein</fullName>
    </submittedName>
</protein>
<dbReference type="AlphaFoldDB" id="A0A9X3SCL5"/>
<accession>A0A9X3SCL5</accession>
<dbReference type="NCBIfam" id="TIGR03544">
    <property type="entry name" value="DivI1A_domain"/>
    <property type="match status" value="1"/>
</dbReference>
<feature type="region of interest" description="Disordered" evidence="1">
    <location>
        <begin position="1"/>
        <end position="20"/>
    </location>
</feature>
<feature type="compositionally biased region" description="Low complexity" evidence="1">
    <location>
        <begin position="126"/>
        <end position="162"/>
    </location>
</feature>
<dbReference type="EMBL" id="JAPDDP010000039">
    <property type="protein sequence ID" value="MDA0182675.1"/>
    <property type="molecule type" value="Genomic_DNA"/>
</dbReference>
<gene>
    <name evidence="2" type="ORF">OJ997_20355</name>
</gene>
<keyword evidence="3" id="KW-1185">Reference proteome</keyword>
<organism evidence="2 3">
    <name type="scientific">Solirubrobacter phytolaccae</name>
    <dbReference type="NCBI Taxonomy" id="1404360"/>
    <lineage>
        <taxon>Bacteria</taxon>
        <taxon>Bacillati</taxon>
        <taxon>Actinomycetota</taxon>
        <taxon>Thermoleophilia</taxon>
        <taxon>Solirubrobacterales</taxon>
        <taxon>Solirubrobacteraceae</taxon>
        <taxon>Solirubrobacter</taxon>
    </lineage>
</organism>
<proteinExistence type="predicted"/>
<feature type="region of interest" description="Disordered" evidence="1">
    <location>
        <begin position="124"/>
        <end position="163"/>
    </location>
</feature>
<evidence type="ECO:0000313" key="2">
    <source>
        <dbReference type="EMBL" id="MDA0182675.1"/>
    </source>
</evidence>